<organism evidence="7 8">
    <name type="scientific">Microvenator marinus</name>
    <dbReference type="NCBI Taxonomy" id="2600177"/>
    <lineage>
        <taxon>Bacteria</taxon>
        <taxon>Deltaproteobacteria</taxon>
        <taxon>Bradymonadales</taxon>
        <taxon>Microvenatoraceae</taxon>
        <taxon>Microvenator</taxon>
    </lineage>
</organism>
<dbReference type="InterPro" id="IPR007627">
    <property type="entry name" value="RNA_pol_sigma70_r2"/>
</dbReference>
<protein>
    <submittedName>
        <fullName evidence="7">Sigma-70 family RNA polymerase sigma factor</fullName>
    </submittedName>
</protein>
<keyword evidence="2" id="KW-0805">Transcription regulation</keyword>
<feature type="domain" description="RNA polymerase sigma factor 70 region 4 type 2" evidence="6">
    <location>
        <begin position="145"/>
        <end position="194"/>
    </location>
</feature>
<dbReference type="SUPFAM" id="SSF88659">
    <property type="entry name" value="Sigma3 and sigma4 domains of RNA polymerase sigma factors"/>
    <property type="match status" value="1"/>
</dbReference>
<dbReference type="Pfam" id="PF04542">
    <property type="entry name" value="Sigma70_r2"/>
    <property type="match status" value="1"/>
</dbReference>
<evidence type="ECO:0000259" key="6">
    <source>
        <dbReference type="Pfam" id="PF08281"/>
    </source>
</evidence>
<feature type="domain" description="RNA polymerase sigma-70 region 2" evidence="5">
    <location>
        <begin position="48"/>
        <end position="112"/>
    </location>
</feature>
<sequence length="202" mass="22923">MKTSNEWRNEYEHVLAKGVRNETYEYEAGILNEISQGNTDAFDAVVAVHSGRVFRLARRIVKNEDDAFDVAQDVYLTMHRKLPEFRGESEIGSWLHRVTCNAALMYLRKNARHTGHLNDEVLEQVGSPERIEDGVHNRQVIKHLKAAFGRLSKKHQLVLQMRVGEDLSINEMADSLGLSVPATKSRIHRARLALLASTDVPI</sequence>
<dbReference type="AlphaFoldDB" id="A0A5B8XTI8"/>
<dbReference type="PANTHER" id="PTHR43133:SF46">
    <property type="entry name" value="RNA POLYMERASE SIGMA-70 FACTOR ECF SUBFAMILY"/>
    <property type="match status" value="1"/>
</dbReference>
<dbReference type="KEGG" id="bbae:FRD01_17440"/>
<reference evidence="7 8" key="1">
    <citation type="submission" date="2019-08" db="EMBL/GenBank/DDBJ databases">
        <authorList>
            <person name="Liang Q."/>
        </authorList>
    </citation>
    <scope>NUCLEOTIDE SEQUENCE [LARGE SCALE GENOMIC DNA]</scope>
    <source>
        <strain evidence="7 8">V1718</strain>
    </source>
</reference>
<dbReference type="InterPro" id="IPR013325">
    <property type="entry name" value="RNA_pol_sigma_r2"/>
</dbReference>
<evidence type="ECO:0000313" key="8">
    <source>
        <dbReference type="Proteomes" id="UP000321595"/>
    </source>
</evidence>
<keyword evidence="4" id="KW-0804">Transcription</keyword>
<dbReference type="InterPro" id="IPR014284">
    <property type="entry name" value="RNA_pol_sigma-70_dom"/>
</dbReference>
<dbReference type="GO" id="GO:0006352">
    <property type="term" value="P:DNA-templated transcription initiation"/>
    <property type="evidence" value="ECO:0007669"/>
    <property type="project" value="InterPro"/>
</dbReference>
<proteinExistence type="inferred from homology"/>
<dbReference type="Proteomes" id="UP000321595">
    <property type="component" value="Chromosome"/>
</dbReference>
<dbReference type="GO" id="GO:0016987">
    <property type="term" value="F:sigma factor activity"/>
    <property type="evidence" value="ECO:0007669"/>
    <property type="project" value="UniProtKB-KW"/>
</dbReference>
<dbReference type="InterPro" id="IPR036388">
    <property type="entry name" value="WH-like_DNA-bd_sf"/>
</dbReference>
<dbReference type="NCBIfam" id="TIGR02937">
    <property type="entry name" value="sigma70-ECF"/>
    <property type="match status" value="1"/>
</dbReference>
<evidence type="ECO:0000256" key="2">
    <source>
        <dbReference type="ARBA" id="ARBA00023015"/>
    </source>
</evidence>
<dbReference type="RefSeq" id="WP_146961904.1">
    <property type="nucleotide sequence ID" value="NZ_CP042467.1"/>
</dbReference>
<gene>
    <name evidence="7" type="ORF">FRD01_17440</name>
</gene>
<accession>A0A5B8XTI8</accession>
<keyword evidence="3" id="KW-0731">Sigma factor</keyword>
<dbReference type="EMBL" id="CP042467">
    <property type="protein sequence ID" value="QED28990.1"/>
    <property type="molecule type" value="Genomic_DNA"/>
</dbReference>
<dbReference type="InterPro" id="IPR013324">
    <property type="entry name" value="RNA_pol_sigma_r3/r4-like"/>
</dbReference>
<dbReference type="CDD" id="cd06171">
    <property type="entry name" value="Sigma70_r4"/>
    <property type="match status" value="1"/>
</dbReference>
<evidence type="ECO:0000256" key="1">
    <source>
        <dbReference type="ARBA" id="ARBA00010641"/>
    </source>
</evidence>
<evidence type="ECO:0000259" key="5">
    <source>
        <dbReference type="Pfam" id="PF04542"/>
    </source>
</evidence>
<dbReference type="Pfam" id="PF08281">
    <property type="entry name" value="Sigma70_r4_2"/>
    <property type="match status" value="1"/>
</dbReference>
<evidence type="ECO:0000313" key="7">
    <source>
        <dbReference type="EMBL" id="QED28990.1"/>
    </source>
</evidence>
<dbReference type="OrthoDB" id="9780326at2"/>
<dbReference type="InterPro" id="IPR013249">
    <property type="entry name" value="RNA_pol_sigma70_r4_t2"/>
</dbReference>
<dbReference type="PANTHER" id="PTHR43133">
    <property type="entry name" value="RNA POLYMERASE ECF-TYPE SIGMA FACTO"/>
    <property type="match status" value="1"/>
</dbReference>
<name>A0A5B8XTI8_9DELT</name>
<dbReference type="SUPFAM" id="SSF88946">
    <property type="entry name" value="Sigma2 domain of RNA polymerase sigma factors"/>
    <property type="match status" value="1"/>
</dbReference>
<dbReference type="GO" id="GO:0003677">
    <property type="term" value="F:DNA binding"/>
    <property type="evidence" value="ECO:0007669"/>
    <property type="project" value="InterPro"/>
</dbReference>
<keyword evidence="8" id="KW-1185">Reference proteome</keyword>
<dbReference type="Gene3D" id="1.10.1740.10">
    <property type="match status" value="1"/>
</dbReference>
<dbReference type="InterPro" id="IPR039425">
    <property type="entry name" value="RNA_pol_sigma-70-like"/>
</dbReference>
<dbReference type="Gene3D" id="1.10.10.10">
    <property type="entry name" value="Winged helix-like DNA-binding domain superfamily/Winged helix DNA-binding domain"/>
    <property type="match status" value="1"/>
</dbReference>
<comment type="similarity">
    <text evidence="1">Belongs to the sigma-70 factor family. ECF subfamily.</text>
</comment>
<evidence type="ECO:0000256" key="4">
    <source>
        <dbReference type="ARBA" id="ARBA00023163"/>
    </source>
</evidence>
<evidence type="ECO:0000256" key="3">
    <source>
        <dbReference type="ARBA" id="ARBA00023082"/>
    </source>
</evidence>